<dbReference type="EMBL" id="BARV01011571">
    <property type="protein sequence ID" value="GAI09587.1"/>
    <property type="molecule type" value="Genomic_DNA"/>
</dbReference>
<comment type="caution">
    <text evidence="2">The sequence shown here is derived from an EMBL/GenBank/DDBJ whole genome shotgun (WGS) entry which is preliminary data.</text>
</comment>
<dbReference type="InterPro" id="IPR011604">
    <property type="entry name" value="PDDEXK-like_dom_sf"/>
</dbReference>
<feature type="domain" description="DUF83" evidence="1">
    <location>
        <begin position="2"/>
        <end position="68"/>
    </location>
</feature>
<sequence>EQEGIEMASGVLEYPKLRKTEEVYLSAIDRDEIKHILEKIENTIQSDDCPNKLPRTKCRNCSYSDFCFVNETGLQD</sequence>
<protein>
    <recommendedName>
        <fullName evidence="1">DUF83 domain-containing protein</fullName>
    </recommendedName>
</protein>
<dbReference type="Gene3D" id="3.90.320.10">
    <property type="match status" value="1"/>
</dbReference>
<dbReference type="InterPro" id="IPR022765">
    <property type="entry name" value="Dna2/Cas4_DUF83"/>
</dbReference>
<dbReference type="PANTHER" id="PTHR37168:SF1">
    <property type="entry name" value="CRISPR-ASSOCIATED EXONUCLEASE CAS4"/>
    <property type="match status" value="1"/>
</dbReference>
<name>X1KR83_9ZZZZ</name>
<evidence type="ECO:0000259" key="1">
    <source>
        <dbReference type="Pfam" id="PF01930"/>
    </source>
</evidence>
<dbReference type="Pfam" id="PF01930">
    <property type="entry name" value="Cas_Cas4"/>
    <property type="match status" value="1"/>
</dbReference>
<accession>X1KR83</accession>
<proteinExistence type="predicted"/>
<reference evidence="2" key="1">
    <citation type="journal article" date="2014" name="Front. Microbiol.">
        <title>High frequency of phylogenetically diverse reductive dehalogenase-homologous genes in deep subseafloor sedimentary metagenomes.</title>
        <authorList>
            <person name="Kawai M."/>
            <person name="Futagami T."/>
            <person name="Toyoda A."/>
            <person name="Takaki Y."/>
            <person name="Nishi S."/>
            <person name="Hori S."/>
            <person name="Arai W."/>
            <person name="Tsubouchi T."/>
            <person name="Morono Y."/>
            <person name="Uchiyama I."/>
            <person name="Ito T."/>
            <person name="Fujiyama A."/>
            <person name="Inagaki F."/>
            <person name="Takami H."/>
        </authorList>
    </citation>
    <scope>NUCLEOTIDE SEQUENCE</scope>
    <source>
        <strain evidence="2">Expedition CK06-06</strain>
    </source>
</reference>
<feature type="non-terminal residue" evidence="2">
    <location>
        <position position="1"/>
    </location>
</feature>
<dbReference type="PANTHER" id="PTHR37168">
    <property type="entry name" value="CRISPR-ASSOCIATED EXONUCLEASE CAS4"/>
    <property type="match status" value="1"/>
</dbReference>
<dbReference type="AlphaFoldDB" id="X1KR83"/>
<evidence type="ECO:0000313" key="2">
    <source>
        <dbReference type="EMBL" id="GAI09587.1"/>
    </source>
</evidence>
<organism evidence="2">
    <name type="scientific">marine sediment metagenome</name>
    <dbReference type="NCBI Taxonomy" id="412755"/>
    <lineage>
        <taxon>unclassified sequences</taxon>
        <taxon>metagenomes</taxon>
        <taxon>ecological metagenomes</taxon>
    </lineage>
</organism>
<gene>
    <name evidence="2" type="ORF">S06H3_21881</name>
</gene>